<dbReference type="InterPro" id="IPR004360">
    <property type="entry name" value="Glyas_Fos-R_dOase_dom"/>
</dbReference>
<proteinExistence type="predicted"/>
<gene>
    <name evidence="2" type="ORF">ACFSW8_16680</name>
</gene>
<keyword evidence="3" id="KW-1185">Reference proteome</keyword>
<accession>A0ABW4ZG18</accession>
<evidence type="ECO:0000259" key="1">
    <source>
        <dbReference type="PROSITE" id="PS51819"/>
    </source>
</evidence>
<dbReference type="Gene3D" id="3.10.180.10">
    <property type="entry name" value="2,3-Dihydroxybiphenyl 1,2-Dioxygenase, domain 1"/>
    <property type="match status" value="1"/>
</dbReference>
<dbReference type="EMBL" id="JBHUJB010000083">
    <property type="protein sequence ID" value="MFD2160542.1"/>
    <property type="molecule type" value="Genomic_DNA"/>
</dbReference>
<dbReference type="Proteomes" id="UP001597389">
    <property type="component" value="Unassembled WGS sequence"/>
</dbReference>
<dbReference type="InterPro" id="IPR037523">
    <property type="entry name" value="VOC_core"/>
</dbReference>
<dbReference type="SUPFAM" id="SSF54593">
    <property type="entry name" value="Glyoxalase/Bleomycin resistance protein/Dihydroxybiphenyl dioxygenase"/>
    <property type="match status" value="1"/>
</dbReference>
<evidence type="ECO:0000313" key="3">
    <source>
        <dbReference type="Proteomes" id="UP001597389"/>
    </source>
</evidence>
<dbReference type="Pfam" id="PF00903">
    <property type="entry name" value="Glyoxalase"/>
    <property type="match status" value="1"/>
</dbReference>
<name>A0ABW4ZG18_9BACT</name>
<feature type="domain" description="VOC" evidence="1">
    <location>
        <begin position="5"/>
        <end position="118"/>
    </location>
</feature>
<organism evidence="2 3">
    <name type="scientific">Rubritalea tangerina</name>
    <dbReference type="NCBI Taxonomy" id="430798"/>
    <lineage>
        <taxon>Bacteria</taxon>
        <taxon>Pseudomonadati</taxon>
        <taxon>Verrucomicrobiota</taxon>
        <taxon>Verrucomicrobiia</taxon>
        <taxon>Verrucomicrobiales</taxon>
        <taxon>Rubritaleaceae</taxon>
        <taxon>Rubritalea</taxon>
    </lineage>
</organism>
<dbReference type="InterPro" id="IPR029068">
    <property type="entry name" value="Glyas_Bleomycin-R_OHBP_Dase"/>
</dbReference>
<sequence>MQLQQAGFIAFPASDFEASYHFYHRLLGLPVVCEGRDDFSRYAHFDCAGFGMRIYEWQKPFNRAHTGLQCYVEDVDALYAELRAQGVKFSGTVRDEPWGARVVTVSDPDGNLFDLLNGDFAERLGRGAHTSGRGAR</sequence>
<protein>
    <submittedName>
        <fullName evidence="2">VOC family protein</fullName>
    </submittedName>
</protein>
<comment type="caution">
    <text evidence="2">The sequence shown here is derived from an EMBL/GenBank/DDBJ whole genome shotgun (WGS) entry which is preliminary data.</text>
</comment>
<reference evidence="3" key="1">
    <citation type="journal article" date="2019" name="Int. J. Syst. Evol. Microbiol.">
        <title>The Global Catalogue of Microorganisms (GCM) 10K type strain sequencing project: providing services to taxonomists for standard genome sequencing and annotation.</title>
        <authorList>
            <consortium name="The Broad Institute Genomics Platform"/>
            <consortium name="The Broad Institute Genome Sequencing Center for Infectious Disease"/>
            <person name="Wu L."/>
            <person name="Ma J."/>
        </authorList>
    </citation>
    <scope>NUCLEOTIDE SEQUENCE [LARGE SCALE GENOMIC DNA]</scope>
    <source>
        <strain evidence="3">CCUG 57942</strain>
    </source>
</reference>
<dbReference type="PROSITE" id="PS51819">
    <property type="entry name" value="VOC"/>
    <property type="match status" value="1"/>
</dbReference>
<dbReference type="RefSeq" id="WP_377178800.1">
    <property type="nucleotide sequence ID" value="NZ_JBHUJB010000083.1"/>
</dbReference>
<evidence type="ECO:0000313" key="2">
    <source>
        <dbReference type="EMBL" id="MFD2160542.1"/>
    </source>
</evidence>